<evidence type="ECO:0000256" key="7">
    <source>
        <dbReference type="ARBA" id="ARBA00023128"/>
    </source>
</evidence>
<dbReference type="OrthoDB" id="869189at2759"/>
<dbReference type="AlphaFoldDB" id="A0A9P6XBT7"/>
<dbReference type="Proteomes" id="UP000716291">
    <property type="component" value="Unassembled WGS sequence"/>
</dbReference>
<organism evidence="10 11">
    <name type="scientific">Rhizopus oryzae</name>
    <name type="common">Mucormycosis agent</name>
    <name type="synonym">Rhizopus arrhizus var. delemar</name>
    <dbReference type="NCBI Taxonomy" id="64495"/>
    <lineage>
        <taxon>Eukaryota</taxon>
        <taxon>Fungi</taxon>
        <taxon>Fungi incertae sedis</taxon>
        <taxon>Mucoromycota</taxon>
        <taxon>Mucoromycotina</taxon>
        <taxon>Mucoromycetes</taxon>
        <taxon>Mucorales</taxon>
        <taxon>Mucorineae</taxon>
        <taxon>Rhizopodaceae</taxon>
        <taxon>Rhizopus</taxon>
    </lineage>
</organism>
<evidence type="ECO:0000256" key="3">
    <source>
        <dbReference type="ARBA" id="ARBA00022448"/>
    </source>
</evidence>
<dbReference type="GO" id="GO:0006850">
    <property type="term" value="P:pyruvate import into mitochondria"/>
    <property type="evidence" value="ECO:0007669"/>
    <property type="project" value="InterPro"/>
</dbReference>
<comment type="function">
    <text evidence="9">Mediates the uptake of pyruvate into mitochondria.</text>
</comment>
<evidence type="ECO:0000313" key="10">
    <source>
        <dbReference type="EMBL" id="KAG1309999.1"/>
    </source>
</evidence>
<evidence type="ECO:0000256" key="6">
    <source>
        <dbReference type="ARBA" id="ARBA00022989"/>
    </source>
</evidence>
<evidence type="ECO:0000256" key="8">
    <source>
        <dbReference type="ARBA" id="ARBA00023136"/>
    </source>
</evidence>
<evidence type="ECO:0000256" key="9">
    <source>
        <dbReference type="RuleBase" id="RU363100"/>
    </source>
</evidence>
<evidence type="ECO:0000256" key="1">
    <source>
        <dbReference type="ARBA" id="ARBA00004448"/>
    </source>
</evidence>
<comment type="caution">
    <text evidence="9">Lacks conserved residue(s) required for the propagation of feature annotation.</text>
</comment>
<comment type="caution">
    <text evidence="10">The sequence shown here is derived from an EMBL/GenBank/DDBJ whole genome shotgun (WGS) entry which is preliminary data.</text>
</comment>
<keyword evidence="8 9" id="KW-0472">Membrane</keyword>
<keyword evidence="5 9" id="KW-0999">Mitochondrion inner membrane</keyword>
<protein>
    <recommendedName>
        <fullName evidence="9">Mitochondrial pyruvate carrier</fullName>
    </recommendedName>
</protein>
<keyword evidence="4 9" id="KW-0812">Transmembrane</keyword>
<proteinExistence type="inferred from homology"/>
<evidence type="ECO:0000256" key="5">
    <source>
        <dbReference type="ARBA" id="ARBA00022792"/>
    </source>
</evidence>
<accession>A0A9P6XBT7</accession>
<keyword evidence="11" id="KW-1185">Reference proteome</keyword>
<keyword evidence="3 9" id="KW-0813">Transport</keyword>
<comment type="subcellular location">
    <subcellularLocation>
        <location evidence="1 9">Mitochondrion inner membrane</location>
        <topology evidence="1 9">Multi-pass membrane protein</topology>
    </subcellularLocation>
</comment>
<feature type="transmembrane region" description="Helical" evidence="9">
    <location>
        <begin position="83"/>
        <end position="102"/>
    </location>
</feature>
<reference evidence="10" key="1">
    <citation type="journal article" date="2020" name="Microb. Genom.">
        <title>Genetic diversity of clinical and environmental Mucorales isolates obtained from an investigation of mucormycosis cases among solid organ transplant recipients.</title>
        <authorList>
            <person name="Nguyen M.H."/>
            <person name="Kaul D."/>
            <person name="Muto C."/>
            <person name="Cheng S.J."/>
            <person name="Richter R.A."/>
            <person name="Bruno V.M."/>
            <person name="Liu G."/>
            <person name="Beyhan S."/>
            <person name="Sundermann A.J."/>
            <person name="Mounaud S."/>
            <person name="Pasculle A.W."/>
            <person name="Nierman W.C."/>
            <person name="Driscoll E."/>
            <person name="Cumbie R."/>
            <person name="Clancy C.J."/>
            <person name="Dupont C.L."/>
        </authorList>
    </citation>
    <scope>NUCLEOTIDE SEQUENCE</scope>
    <source>
        <strain evidence="10">GL11</strain>
    </source>
</reference>
<keyword evidence="6 9" id="KW-1133">Transmembrane helix</keyword>
<dbReference type="EMBL" id="JAANQT010000561">
    <property type="protein sequence ID" value="KAG1309999.1"/>
    <property type="molecule type" value="Genomic_DNA"/>
</dbReference>
<gene>
    <name evidence="10" type="ORF">G6F64_004879</name>
</gene>
<sequence length="122" mass="13799">MAASTSSVATQSVLRRFWDSPAGPKTIHFWAPAMKWALVFAGIGDLQRPADKLSLTQNASLMLTGLIWSRYSMVIKPKNYTLFTVNIFVFATGAMQVGRIFNYRMSDEYKQKQESLKIEEKA</sequence>
<dbReference type="GO" id="GO:0005743">
    <property type="term" value="C:mitochondrial inner membrane"/>
    <property type="evidence" value="ECO:0007669"/>
    <property type="project" value="UniProtKB-SubCell"/>
</dbReference>
<evidence type="ECO:0000313" key="11">
    <source>
        <dbReference type="Proteomes" id="UP000716291"/>
    </source>
</evidence>
<name>A0A9P6XBT7_RHIOR</name>
<comment type="similarity">
    <text evidence="2 9">Belongs to the mitochondrial pyruvate carrier (MPC) (TC 2.A.105) family.</text>
</comment>
<evidence type="ECO:0000256" key="2">
    <source>
        <dbReference type="ARBA" id="ARBA00006416"/>
    </source>
</evidence>
<dbReference type="InterPro" id="IPR005336">
    <property type="entry name" value="MPC"/>
</dbReference>
<dbReference type="PANTHER" id="PTHR14154">
    <property type="entry name" value="UPF0041 BRAIN PROTEIN 44-RELATED"/>
    <property type="match status" value="1"/>
</dbReference>
<evidence type="ECO:0000256" key="4">
    <source>
        <dbReference type="ARBA" id="ARBA00022692"/>
    </source>
</evidence>
<keyword evidence="7 9" id="KW-0496">Mitochondrion</keyword>
<dbReference type="Pfam" id="PF03650">
    <property type="entry name" value="MPC"/>
    <property type="match status" value="1"/>
</dbReference>